<reference evidence="5" key="1">
    <citation type="journal article" date="2023" name="Science">
        <title>Genome structures resolve the early diversification of teleost fishes.</title>
        <authorList>
            <person name="Parey E."/>
            <person name="Louis A."/>
            <person name="Montfort J."/>
            <person name="Bouchez O."/>
            <person name="Roques C."/>
            <person name="Iampietro C."/>
            <person name="Lluch J."/>
            <person name="Castinel A."/>
            <person name="Donnadieu C."/>
            <person name="Desvignes T."/>
            <person name="Floi Bucao C."/>
            <person name="Jouanno E."/>
            <person name="Wen M."/>
            <person name="Mejri S."/>
            <person name="Dirks R."/>
            <person name="Jansen H."/>
            <person name="Henkel C."/>
            <person name="Chen W.J."/>
            <person name="Zahm M."/>
            <person name="Cabau C."/>
            <person name="Klopp C."/>
            <person name="Thompson A.W."/>
            <person name="Robinson-Rechavi M."/>
            <person name="Braasch I."/>
            <person name="Lecointre G."/>
            <person name="Bobe J."/>
            <person name="Postlethwait J.H."/>
            <person name="Berthelot C."/>
            <person name="Roest Crollius H."/>
            <person name="Guiguen Y."/>
        </authorList>
    </citation>
    <scope>NUCLEOTIDE SEQUENCE</scope>
    <source>
        <strain evidence="5">WJC10195</strain>
    </source>
</reference>
<dbReference type="Pfam" id="PF00337">
    <property type="entry name" value="Gal-bind_lectin"/>
    <property type="match status" value="2"/>
</dbReference>
<accession>A0A9Q1FNT1</accession>
<dbReference type="EMBL" id="JAINUF010000004">
    <property type="protein sequence ID" value="KAJ8363239.1"/>
    <property type="molecule type" value="Genomic_DNA"/>
</dbReference>
<keyword evidence="2 3" id="KW-0430">Lectin</keyword>
<dbReference type="CDD" id="cd00070">
    <property type="entry name" value="GLECT"/>
    <property type="match status" value="2"/>
</dbReference>
<dbReference type="SMART" id="SM00908">
    <property type="entry name" value="Gal-bind_lectin"/>
    <property type="match status" value="2"/>
</dbReference>
<dbReference type="GO" id="GO:0005615">
    <property type="term" value="C:extracellular space"/>
    <property type="evidence" value="ECO:0007669"/>
    <property type="project" value="TreeGrafter"/>
</dbReference>
<evidence type="ECO:0000259" key="4">
    <source>
        <dbReference type="PROSITE" id="PS51304"/>
    </source>
</evidence>
<proteinExistence type="predicted"/>
<protein>
    <recommendedName>
        <fullName evidence="3">Galectin</fullName>
    </recommendedName>
</protein>
<dbReference type="Proteomes" id="UP001152622">
    <property type="component" value="Chromosome 4"/>
</dbReference>
<dbReference type="PROSITE" id="PS51304">
    <property type="entry name" value="GALECTIN"/>
    <property type="match status" value="2"/>
</dbReference>
<evidence type="ECO:0000256" key="1">
    <source>
        <dbReference type="ARBA" id="ARBA00011738"/>
    </source>
</evidence>
<dbReference type="SUPFAM" id="SSF49899">
    <property type="entry name" value="Concanavalin A-like lectins/glucanases"/>
    <property type="match status" value="2"/>
</dbReference>
<dbReference type="AlphaFoldDB" id="A0A9Q1FNT1"/>
<feature type="domain" description="Galectin" evidence="4">
    <location>
        <begin position="138"/>
        <end position="220"/>
    </location>
</feature>
<evidence type="ECO:0000256" key="3">
    <source>
        <dbReference type="RuleBase" id="RU102079"/>
    </source>
</evidence>
<dbReference type="InterPro" id="IPR001079">
    <property type="entry name" value="Galectin_CRD"/>
</dbReference>
<dbReference type="GO" id="GO:0030246">
    <property type="term" value="F:carbohydrate binding"/>
    <property type="evidence" value="ECO:0007669"/>
    <property type="project" value="UniProtKB-UniRule"/>
</dbReference>
<feature type="domain" description="Galectin" evidence="4">
    <location>
        <begin position="3"/>
        <end position="137"/>
    </location>
</feature>
<organism evidence="5 6">
    <name type="scientific">Synaphobranchus kaupii</name>
    <name type="common">Kaup's arrowtooth eel</name>
    <dbReference type="NCBI Taxonomy" id="118154"/>
    <lineage>
        <taxon>Eukaryota</taxon>
        <taxon>Metazoa</taxon>
        <taxon>Chordata</taxon>
        <taxon>Craniata</taxon>
        <taxon>Vertebrata</taxon>
        <taxon>Euteleostomi</taxon>
        <taxon>Actinopterygii</taxon>
        <taxon>Neopterygii</taxon>
        <taxon>Teleostei</taxon>
        <taxon>Anguilliformes</taxon>
        <taxon>Synaphobranchidae</taxon>
        <taxon>Synaphobranchus</taxon>
    </lineage>
</organism>
<dbReference type="Gene3D" id="2.60.120.200">
    <property type="match status" value="2"/>
</dbReference>
<dbReference type="FunFam" id="2.60.120.200:FF:000021">
    <property type="entry name" value="Galectin"/>
    <property type="match status" value="1"/>
</dbReference>
<dbReference type="GO" id="GO:0016936">
    <property type="term" value="F:galactoside binding"/>
    <property type="evidence" value="ECO:0007669"/>
    <property type="project" value="TreeGrafter"/>
</dbReference>
<gene>
    <name evidence="5" type="ORF">SKAU_G00120700</name>
</gene>
<evidence type="ECO:0000256" key="2">
    <source>
        <dbReference type="ARBA" id="ARBA00022734"/>
    </source>
</evidence>
<name>A0A9Q1FNT1_SYNKA</name>
<comment type="subunit">
    <text evidence="1">Homodimer.</text>
</comment>
<evidence type="ECO:0000313" key="6">
    <source>
        <dbReference type="Proteomes" id="UP001152622"/>
    </source>
</evidence>
<dbReference type="InterPro" id="IPR013320">
    <property type="entry name" value="ConA-like_dom_sf"/>
</dbReference>
<dbReference type="InterPro" id="IPR044156">
    <property type="entry name" value="Galectin-like"/>
</dbReference>
<evidence type="ECO:0000313" key="5">
    <source>
        <dbReference type="EMBL" id="KAJ8363239.1"/>
    </source>
</evidence>
<keyword evidence="6" id="KW-1185">Reference proteome</keyword>
<dbReference type="SMART" id="SM00276">
    <property type="entry name" value="GLECT"/>
    <property type="match status" value="2"/>
</dbReference>
<comment type="caution">
    <text evidence="5">The sequence shown here is derived from an EMBL/GenBank/DDBJ whole genome shotgun (WGS) entry which is preliminary data.</text>
</comment>
<dbReference type="OrthoDB" id="8918229at2759"/>
<sequence>MKTVEVKNMSFKPGMEFRVTGVPKSNQDGFSINVGHSDENIALHVNPRFDHACGDKRTIVLNSMKDGTWNEEKRDRNFPFQSGQEFEVTITFSKDNFYINLHDGNMLQFPNRLGDKQYDHIFCDGNATVEVKNMSFKPGMEFRVTGVPKSNQDGFSINVGHSDENIALHVNPRFDHACGDKRTIVLNSMKDGTWNEEKRDRNFPFQSGQEFEVRPGTGRH</sequence>
<dbReference type="PANTHER" id="PTHR11346:SF97">
    <property type="entry name" value="GALECTIN-1"/>
    <property type="match status" value="1"/>
</dbReference>
<dbReference type="GO" id="GO:0043236">
    <property type="term" value="F:laminin binding"/>
    <property type="evidence" value="ECO:0007669"/>
    <property type="project" value="TreeGrafter"/>
</dbReference>
<dbReference type="PANTHER" id="PTHR11346">
    <property type="entry name" value="GALECTIN"/>
    <property type="match status" value="1"/>
</dbReference>